<comment type="caution">
    <text evidence="7">The sequence shown here is derived from an EMBL/GenBank/DDBJ whole genome shotgun (WGS) entry which is preliminary data.</text>
</comment>
<keyword evidence="4 6" id="KW-0472">Membrane</keyword>
<dbReference type="EMBL" id="SDAM02000043">
    <property type="protein sequence ID" value="KAH6834831.1"/>
    <property type="molecule type" value="Genomic_DNA"/>
</dbReference>
<keyword evidence="6" id="KW-0812">Transmembrane</keyword>
<keyword evidence="6" id="KW-1133">Transmembrane helix</keyword>
<evidence type="ECO:0000256" key="5">
    <source>
        <dbReference type="ARBA" id="ARBA00023180"/>
    </source>
</evidence>
<evidence type="ECO:0000313" key="8">
    <source>
        <dbReference type="Proteomes" id="UP001190926"/>
    </source>
</evidence>
<keyword evidence="5" id="KW-0325">Glycoprotein</keyword>
<evidence type="ECO:0000256" key="3">
    <source>
        <dbReference type="ARBA" id="ARBA00022679"/>
    </source>
</evidence>
<protein>
    <submittedName>
        <fullName evidence="7">Core-2/I-branching beta-1</fullName>
    </submittedName>
</protein>
<dbReference type="AlphaFoldDB" id="A0AAD4JJW8"/>
<keyword evidence="8" id="KW-1185">Reference proteome</keyword>
<accession>A0AAD4JJW8</accession>
<reference evidence="7 8" key="1">
    <citation type="journal article" date="2021" name="Nat. Commun.">
        <title>Incipient diploidization of the medicinal plant Perilla within 10,000 years.</title>
        <authorList>
            <person name="Zhang Y."/>
            <person name="Shen Q."/>
            <person name="Leng L."/>
            <person name="Zhang D."/>
            <person name="Chen S."/>
            <person name="Shi Y."/>
            <person name="Ning Z."/>
            <person name="Chen S."/>
        </authorList>
    </citation>
    <scope>NUCLEOTIDE SEQUENCE [LARGE SCALE GENOMIC DNA]</scope>
    <source>
        <strain evidence="8">cv. PC099</strain>
    </source>
</reference>
<name>A0AAD4JJW8_PERFH</name>
<evidence type="ECO:0000256" key="4">
    <source>
        <dbReference type="ARBA" id="ARBA00023136"/>
    </source>
</evidence>
<dbReference type="Proteomes" id="UP001190926">
    <property type="component" value="Unassembled WGS sequence"/>
</dbReference>
<evidence type="ECO:0000256" key="2">
    <source>
        <dbReference type="ARBA" id="ARBA00022676"/>
    </source>
</evidence>
<dbReference type="PANTHER" id="PTHR45719">
    <property type="entry name" value="GLYCOSYLTRANSFERASE"/>
    <property type="match status" value="1"/>
</dbReference>
<proteinExistence type="predicted"/>
<evidence type="ECO:0000313" key="7">
    <source>
        <dbReference type="EMBL" id="KAH6834831.1"/>
    </source>
</evidence>
<dbReference type="PANTHER" id="PTHR45719:SF7">
    <property type="entry name" value="OS01G0201100 PROTEIN"/>
    <property type="match status" value="1"/>
</dbReference>
<feature type="transmembrane region" description="Helical" evidence="6">
    <location>
        <begin position="12"/>
        <end position="37"/>
    </location>
</feature>
<gene>
    <name evidence="7" type="ORF">C2S53_000916</name>
</gene>
<keyword evidence="3" id="KW-0808">Transferase</keyword>
<comment type="subcellular location">
    <subcellularLocation>
        <location evidence="1">Membrane</location>
        <topology evidence="1">Single-pass type II membrane protein</topology>
    </subcellularLocation>
</comment>
<dbReference type="Pfam" id="PF02485">
    <property type="entry name" value="Branch"/>
    <property type="match status" value="1"/>
</dbReference>
<keyword evidence="2" id="KW-0328">Glycosyltransferase</keyword>
<dbReference type="InterPro" id="IPR044610">
    <property type="entry name" value="GLCAT14A/B/C"/>
</dbReference>
<evidence type="ECO:0000256" key="6">
    <source>
        <dbReference type="SAM" id="Phobius"/>
    </source>
</evidence>
<organism evidence="7 8">
    <name type="scientific">Perilla frutescens var. hirtella</name>
    <name type="common">Perilla citriodora</name>
    <name type="synonym">Perilla setoyensis</name>
    <dbReference type="NCBI Taxonomy" id="608512"/>
    <lineage>
        <taxon>Eukaryota</taxon>
        <taxon>Viridiplantae</taxon>
        <taxon>Streptophyta</taxon>
        <taxon>Embryophyta</taxon>
        <taxon>Tracheophyta</taxon>
        <taxon>Spermatophyta</taxon>
        <taxon>Magnoliopsida</taxon>
        <taxon>eudicotyledons</taxon>
        <taxon>Gunneridae</taxon>
        <taxon>Pentapetalae</taxon>
        <taxon>asterids</taxon>
        <taxon>lamiids</taxon>
        <taxon>Lamiales</taxon>
        <taxon>Lamiaceae</taxon>
        <taxon>Nepetoideae</taxon>
        <taxon>Elsholtzieae</taxon>
        <taxon>Perilla</taxon>
    </lineage>
</organism>
<dbReference type="InterPro" id="IPR003406">
    <property type="entry name" value="Glyco_trans_14"/>
</dbReference>
<dbReference type="GO" id="GO:0015020">
    <property type="term" value="F:glucuronosyltransferase activity"/>
    <property type="evidence" value="ECO:0007669"/>
    <property type="project" value="InterPro"/>
</dbReference>
<dbReference type="GO" id="GO:0016020">
    <property type="term" value="C:membrane"/>
    <property type="evidence" value="ECO:0007669"/>
    <property type="project" value="UniProtKB-SubCell"/>
</dbReference>
<evidence type="ECO:0000256" key="1">
    <source>
        <dbReference type="ARBA" id="ARBA00004606"/>
    </source>
</evidence>
<sequence>MVQLNAEKKKKWFYSLVVGSLVSIFVVATVLDLRLVFYTNTLNSILTIFQPINDTKTTEVAKIINNNNNIPKFAYLISGSKGDLEKLWRTLHAVYHPLNYYVVHMDLESAEGERWELASRVKRHPLFTEVGNVYVNQKANMVTYRGPTMVSNTLHACAILLRRYTDWDWFINLSASDYPLVTQDDLLHTFSTLKRDLNFVEYTSNLAWKERARAMPLIIDPGLYHKNKSNIFRVMPNRKLPTAFKLFAGSAWMILSRSFVEYCIWGWDNLPRTLLMYYTNFVSSPEGYFQTVLCNAPQFVPTVVNHDMHYIPWDSPPKQHPRTISINDTPHMIRSGAAFARKFRQDSPVLDKIDAALLGRRNGSFTPGGWCGGDPSCSELGIHRALLEPGPGADRLRNLINRLLLPRKRPKCT</sequence>